<dbReference type="Pfam" id="PF00160">
    <property type="entry name" value="Pro_isomerase"/>
    <property type="match status" value="1"/>
</dbReference>
<dbReference type="PROSITE" id="PS50072">
    <property type="entry name" value="CSA_PPIASE_2"/>
    <property type="match status" value="1"/>
</dbReference>
<dbReference type="PANTHER" id="PTHR45625">
    <property type="entry name" value="PEPTIDYL-PROLYL CIS-TRANS ISOMERASE-RELATED"/>
    <property type="match status" value="1"/>
</dbReference>
<feature type="domain" description="PPIase FKBP-type" evidence="8">
    <location>
        <begin position="266"/>
        <end position="372"/>
    </location>
</feature>
<evidence type="ECO:0000256" key="5">
    <source>
        <dbReference type="ARBA" id="ARBA00023235"/>
    </source>
</evidence>
<dbReference type="InterPro" id="IPR002130">
    <property type="entry name" value="Cyclophilin-type_PPIase_dom"/>
</dbReference>
<evidence type="ECO:0000259" key="8">
    <source>
        <dbReference type="PROSITE" id="PS50059"/>
    </source>
</evidence>
<dbReference type="InterPro" id="IPR044666">
    <property type="entry name" value="Cyclophilin_A-like"/>
</dbReference>
<dbReference type="InterPro" id="IPR046357">
    <property type="entry name" value="PPIase_dom_sf"/>
</dbReference>
<comment type="similarity">
    <text evidence="2">Belongs to the cyclophilin-type PPIase family.</text>
</comment>
<protein>
    <recommendedName>
        <fullName evidence="3 6">peptidylprolyl isomerase</fullName>
        <ecNumber evidence="3 6">5.2.1.8</ecNumber>
    </recommendedName>
</protein>
<dbReference type="PANTHER" id="PTHR45625:SF4">
    <property type="entry name" value="PEPTIDYLPROLYL ISOMERASE DOMAIN AND WD REPEAT-CONTAINING PROTEIN 1"/>
    <property type="match status" value="1"/>
</dbReference>
<reference evidence="10 11" key="1">
    <citation type="journal article" date="2022" name="Int. J. Syst. Evol. Microbiol.">
        <title>Flavobacterium ammonificans sp. nov. and Flavobacterium ammoniigenes sp. nov., ammonifying bacteria isolated from surface river water.</title>
        <authorList>
            <person name="Watanabe K."/>
            <person name="Kitamura T."/>
            <person name="Ogata Y."/>
            <person name="Shindo C."/>
            <person name="Suda W."/>
        </authorList>
    </citation>
    <scope>NUCLEOTIDE SEQUENCE [LARGE SCALE GENOMIC DNA]</scope>
    <source>
        <strain evidence="10 11">GENT11</strain>
    </source>
</reference>
<dbReference type="InterPro" id="IPR029000">
    <property type="entry name" value="Cyclophilin-like_dom_sf"/>
</dbReference>
<gene>
    <name evidence="10" type="primary">ppiA_1</name>
    <name evidence="10" type="ORF">GENT11_19490</name>
</gene>
<dbReference type="PRINTS" id="PR00153">
    <property type="entry name" value="CSAPPISMRASE"/>
</dbReference>
<dbReference type="PROSITE" id="PS51257">
    <property type="entry name" value="PROKAR_LIPOPROTEIN"/>
    <property type="match status" value="1"/>
</dbReference>
<evidence type="ECO:0000256" key="7">
    <source>
        <dbReference type="SAM" id="SignalP"/>
    </source>
</evidence>
<dbReference type="Gene3D" id="2.40.100.10">
    <property type="entry name" value="Cyclophilin-like"/>
    <property type="match status" value="1"/>
</dbReference>
<dbReference type="InterPro" id="IPR001179">
    <property type="entry name" value="PPIase_FKBP_dom"/>
</dbReference>
<keyword evidence="11" id="KW-1185">Reference proteome</keyword>
<feature type="chain" id="PRO_5045862853" description="peptidylprolyl isomerase" evidence="7">
    <location>
        <begin position="20"/>
        <end position="372"/>
    </location>
</feature>
<organism evidence="10 11">
    <name type="scientific">Flavobacterium ammonificans</name>
    <dbReference type="NCBI Taxonomy" id="1751056"/>
    <lineage>
        <taxon>Bacteria</taxon>
        <taxon>Pseudomonadati</taxon>
        <taxon>Bacteroidota</taxon>
        <taxon>Flavobacteriia</taxon>
        <taxon>Flavobacteriales</taxon>
        <taxon>Flavobacteriaceae</taxon>
        <taxon>Flavobacterium</taxon>
    </lineage>
</organism>
<dbReference type="RefSeq" id="WP_229329978.1">
    <property type="nucleotide sequence ID" value="NZ_AP025183.1"/>
</dbReference>
<feature type="domain" description="PPIase cyclophilin-type" evidence="9">
    <location>
        <begin position="34"/>
        <end position="169"/>
    </location>
</feature>
<evidence type="ECO:0000313" key="11">
    <source>
        <dbReference type="Proteomes" id="UP001319865"/>
    </source>
</evidence>
<dbReference type="EC" id="5.2.1.8" evidence="3 6"/>
<reference evidence="10 11" key="2">
    <citation type="journal article" date="2022" name="Microorganisms">
        <title>Complete Genome Sequences of Two Flavobacterium ammonificans Strains and a Flavobacterium ammoniigenes Strain of Ammonifying Bacterioplankton Isolated from Surface River Water.</title>
        <authorList>
            <person name="Suda W."/>
            <person name="Ogata Y."/>
            <person name="Shindo C."/>
            <person name="Watanabe K."/>
        </authorList>
    </citation>
    <scope>NUCLEOTIDE SEQUENCE [LARGE SCALE GENOMIC DNA]</scope>
    <source>
        <strain evidence="10 11">GENT11</strain>
    </source>
</reference>
<accession>A0ABN6KZ39</accession>
<dbReference type="CDD" id="cd00317">
    <property type="entry name" value="cyclophilin"/>
    <property type="match status" value="1"/>
</dbReference>
<dbReference type="PROSITE" id="PS50059">
    <property type="entry name" value="FKBP_PPIASE"/>
    <property type="match status" value="1"/>
</dbReference>
<evidence type="ECO:0000256" key="3">
    <source>
        <dbReference type="ARBA" id="ARBA00013194"/>
    </source>
</evidence>
<dbReference type="PROSITE" id="PS00170">
    <property type="entry name" value="CSA_PPIASE_1"/>
    <property type="match status" value="1"/>
</dbReference>
<keyword evidence="7" id="KW-0732">Signal</keyword>
<feature type="signal peptide" evidence="7">
    <location>
        <begin position="1"/>
        <end position="19"/>
    </location>
</feature>
<evidence type="ECO:0000256" key="4">
    <source>
        <dbReference type="ARBA" id="ARBA00023110"/>
    </source>
</evidence>
<dbReference type="Pfam" id="PF00254">
    <property type="entry name" value="FKBP_C"/>
    <property type="match status" value="1"/>
</dbReference>
<evidence type="ECO:0000313" key="10">
    <source>
        <dbReference type="EMBL" id="BDB53637.1"/>
    </source>
</evidence>
<sequence length="372" mass="40721">MKKRVLLALALIVSLYSCKEDNNNLPDGLFAKIETNKGEIIVQLDYEKAPITVANFVTLAEGKNEFVTNENIKNRPFYDGLKFHRVIENFMIQGGDPLGTGSGDAGYKFKDEITDARFDKAGVLAMANNGPATNSSQFFITHLETPWLDGKHTIFGQVVGNGMEAVNKILQDDYMSKVTIIRNGDAAKKFDAVKVFHNYFITEAENQKKQAAIDAENKRIFNEKYKTVIDAKVKYFAELKAKATKTKSGLEFVITKKGGGAKPKAGTGIFIHYAGFLENGILFDSSIDGVCKTFGTFDPNRAAQNGYQPIPFQAGKKDGMIPGFIEGIEQLSFGDKAVIFIPSKLGYGEAGAGGVIPPNANLIFEIELVKAQ</sequence>
<evidence type="ECO:0000256" key="1">
    <source>
        <dbReference type="ARBA" id="ARBA00000971"/>
    </source>
</evidence>
<comment type="catalytic activity">
    <reaction evidence="1 6">
        <text>[protein]-peptidylproline (omega=180) = [protein]-peptidylproline (omega=0)</text>
        <dbReference type="Rhea" id="RHEA:16237"/>
        <dbReference type="Rhea" id="RHEA-COMP:10747"/>
        <dbReference type="Rhea" id="RHEA-COMP:10748"/>
        <dbReference type="ChEBI" id="CHEBI:83833"/>
        <dbReference type="ChEBI" id="CHEBI:83834"/>
        <dbReference type="EC" id="5.2.1.8"/>
    </reaction>
</comment>
<evidence type="ECO:0000256" key="6">
    <source>
        <dbReference type="PROSITE-ProRule" id="PRU00277"/>
    </source>
</evidence>
<name>A0ABN6KZ39_9FLAO</name>
<evidence type="ECO:0000259" key="9">
    <source>
        <dbReference type="PROSITE" id="PS50072"/>
    </source>
</evidence>
<dbReference type="Gene3D" id="3.10.50.40">
    <property type="match status" value="1"/>
</dbReference>
<dbReference type="InterPro" id="IPR020892">
    <property type="entry name" value="Cyclophilin-type_PPIase_CS"/>
</dbReference>
<dbReference type="Proteomes" id="UP001319865">
    <property type="component" value="Chromosome"/>
</dbReference>
<dbReference type="GO" id="GO:0016853">
    <property type="term" value="F:isomerase activity"/>
    <property type="evidence" value="ECO:0007669"/>
    <property type="project" value="UniProtKB-KW"/>
</dbReference>
<evidence type="ECO:0000256" key="2">
    <source>
        <dbReference type="ARBA" id="ARBA00007365"/>
    </source>
</evidence>
<dbReference type="SUPFAM" id="SSF54534">
    <property type="entry name" value="FKBP-like"/>
    <property type="match status" value="1"/>
</dbReference>
<keyword evidence="5 6" id="KW-0413">Isomerase</keyword>
<dbReference type="EMBL" id="AP025183">
    <property type="protein sequence ID" value="BDB53637.1"/>
    <property type="molecule type" value="Genomic_DNA"/>
</dbReference>
<dbReference type="SUPFAM" id="SSF50891">
    <property type="entry name" value="Cyclophilin-like"/>
    <property type="match status" value="1"/>
</dbReference>
<proteinExistence type="inferred from homology"/>
<keyword evidence="4 6" id="KW-0697">Rotamase</keyword>